<feature type="region of interest" description="Disordered" evidence="1">
    <location>
        <begin position="321"/>
        <end position="353"/>
    </location>
</feature>
<feature type="region of interest" description="Disordered" evidence="1">
    <location>
        <begin position="159"/>
        <end position="195"/>
    </location>
</feature>
<dbReference type="OrthoDB" id="299621at2759"/>
<feature type="compositionally biased region" description="Acidic residues" evidence="1">
    <location>
        <begin position="169"/>
        <end position="191"/>
    </location>
</feature>
<evidence type="ECO:0000313" key="3">
    <source>
        <dbReference type="Proteomes" id="UP000692954"/>
    </source>
</evidence>
<feature type="region of interest" description="Disordered" evidence="1">
    <location>
        <begin position="95"/>
        <end position="118"/>
    </location>
</feature>
<gene>
    <name evidence="2" type="ORF">PSON_ATCC_30995.1.T0220106</name>
</gene>
<accession>A0A8S1LQH5</accession>
<evidence type="ECO:0000256" key="1">
    <source>
        <dbReference type="SAM" id="MobiDB-lite"/>
    </source>
</evidence>
<evidence type="ECO:0000313" key="2">
    <source>
        <dbReference type="EMBL" id="CAD8066826.1"/>
    </source>
</evidence>
<reference evidence="2" key="1">
    <citation type="submission" date="2021-01" db="EMBL/GenBank/DDBJ databases">
        <authorList>
            <consortium name="Genoscope - CEA"/>
            <person name="William W."/>
        </authorList>
    </citation>
    <scope>NUCLEOTIDE SEQUENCE</scope>
</reference>
<protein>
    <submittedName>
        <fullName evidence="2">Uncharacterized protein</fullName>
    </submittedName>
</protein>
<name>A0A8S1LQH5_9CILI</name>
<organism evidence="2 3">
    <name type="scientific">Paramecium sonneborni</name>
    <dbReference type="NCBI Taxonomy" id="65129"/>
    <lineage>
        <taxon>Eukaryota</taxon>
        <taxon>Sar</taxon>
        <taxon>Alveolata</taxon>
        <taxon>Ciliophora</taxon>
        <taxon>Intramacronucleata</taxon>
        <taxon>Oligohymenophorea</taxon>
        <taxon>Peniculida</taxon>
        <taxon>Parameciidae</taxon>
        <taxon>Paramecium</taxon>
    </lineage>
</organism>
<dbReference type="Proteomes" id="UP000692954">
    <property type="component" value="Unassembled WGS sequence"/>
</dbReference>
<dbReference type="EMBL" id="CAJJDN010000022">
    <property type="protein sequence ID" value="CAD8066826.1"/>
    <property type="molecule type" value="Genomic_DNA"/>
</dbReference>
<comment type="caution">
    <text evidence="2">The sequence shown here is derived from an EMBL/GenBank/DDBJ whole genome shotgun (WGS) entry which is preliminary data.</text>
</comment>
<keyword evidence="3" id="KW-1185">Reference proteome</keyword>
<proteinExistence type="predicted"/>
<sequence length="506" mass="58512">MFKPKSQKDQQQQPFYLSWFTNQGENLKRGGTAPHQSRKDKMPIKSPYQQPLITITHNTPNPYLRTISQPKSYQNNIQQISKIYAGQFQGTIKRKSLEKRYDDGPKSGRGSFKPQRTFTQQISRPFRCSEQQQSRPQTQQINTLEPKLNCENLVVDKYDDEELTPREQEDIEIVDIDNNDDYSNESNEADSDEHQNLQLPTQQQEQEEQEIQKNASFVQKQTQEPIASIRKATATLNRPQTSEGARRKRFMNSDKNDSKQVFETKKSDYGLLDYEPNIIQEYDSENQEIIQMNLNLLNSQKELVSIRSGQRKKQTEQALIENYDQNERPPSRHKTPPKATGLELPIQSGNQNTNRDGVEIPIKNMYAQIDQQINPNYNTSDQKNNDEFDDFDLGFFKMNNKVNLNKFQQKDGYQTDGGKKYASGQKHPQSANLKYNGLGFQNVSYSPLNTQITSAHGFRNNEQQIVIKYNASSNLNKNQNNQPVKVPFQTSLGQDFLRLFANDCID</sequence>
<dbReference type="AlphaFoldDB" id="A0A8S1LQH5"/>
<feature type="compositionally biased region" description="Low complexity" evidence="1">
    <location>
        <begin position="1"/>
        <end position="14"/>
    </location>
</feature>
<feature type="region of interest" description="Disordered" evidence="1">
    <location>
        <begin position="1"/>
        <end position="48"/>
    </location>
</feature>